<evidence type="ECO:0000259" key="14">
    <source>
        <dbReference type="Pfam" id="PF02776"/>
    </source>
</evidence>
<dbReference type="InterPro" id="IPR012000">
    <property type="entry name" value="Thiamin_PyroP_enz_cen_dom"/>
</dbReference>
<dbReference type="GO" id="GO:0009099">
    <property type="term" value="P:L-valine biosynthetic process"/>
    <property type="evidence" value="ECO:0007669"/>
    <property type="project" value="UniProtKB-UniPathway"/>
</dbReference>
<evidence type="ECO:0000256" key="3">
    <source>
        <dbReference type="ARBA" id="ARBA00007812"/>
    </source>
</evidence>
<evidence type="ECO:0000259" key="13">
    <source>
        <dbReference type="Pfam" id="PF02775"/>
    </source>
</evidence>
<dbReference type="EMBL" id="FUXC01000002">
    <property type="protein sequence ID" value="SJZ52675.1"/>
    <property type="molecule type" value="Genomic_DNA"/>
</dbReference>
<dbReference type="CDD" id="cd07035">
    <property type="entry name" value="TPP_PYR_POX_like"/>
    <property type="match status" value="1"/>
</dbReference>
<dbReference type="PROSITE" id="PS00187">
    <property type="entry name" value="TPP_ENZYMES"/>
    <property type="match status" value="1"/>
</dbReference>
<dbReference type="STRING" id="225004.SAMN02745152_00483"/>
<evidence type="ECO:0000313" key="15">
    <source>
        <dbReference type="EMBL" id="SJZ52675.1"/>
    </source>
</evidence>
<keyword evidence="7 11" id="KW-0479">Metal-binding</keyword>
<keyword evidence="10 11" id="KW-0100">Branched-chain amino acid biosynthesis</keyword>
<dbReference type="SUPFAM" id="SSF52518">
    <property type="entry name" value="Thiamin diphosphate-binding fold (THDP-binding)"/>
    <property type="match status" value="2"/>
</dbReference>
<comment type="cofactor">
    <cofactor evidence="11">
        <name>Mg(2+)</name>
        <dbReference type="ChEBI" id="CHEBI:18420"/>
    </cofactor>
    <text evidence="11">Binds 1 Mg(2+) ion per subunit.</text>
</comment>
<dbReference type="Pfam" id="PF02775">
    <property type="entry name" value="TPP_enzyme_C"/>
    <property type="match status" value="1"/>
</dbReference>
<dbReference type="GO" id="GO:0005948">
    <property type="term" value="C:acetolactate synthase complex"/>
    <property type="evidence" value="ECO:0007669"/>
    <property type="project" value="TreeGrafter"/>
</dbReference>
<dbReference type="InterPro" id="IPR045229">
    <property type="entry name" value="TPP_enz"/>
</dbReference>
<dbReference type="Proteomes" id="UP000190395">
    <property type="component" value="Unassembled WGS sequence"/>
</dbReference>
<evidence type="ECO:0000259" key="12">
    <source>
        <dbReference type="Pfam" id="PF00205"/>
    </source>
</evidence>
<protein>
    <recommendedName>
        <fullName evidence="4 11">Acetolactate synthase</fullName>
        <ecNumber evidence="4 11">2.2.1.6</ecNumber>
    </recommendedName>
</protein>
<dbReference type="GO" id="GO:0050660">
    <property type="term" value="F:flavin adenine dinucleotide binding"/>
    <property type="evidence" value="ECO:0007669"/>
    <property type="project" value="InterPro"/>
</dbReference>
<evidence type="ECO:0000256" key="6">
    <source>
        <dbReference type="ARBA" id="ARBA00022679"/>
    </source>
</evidence>
<dbReference type="Gene3D" id="3.40.50.970">
    <property type="match status" value="2"/>
</dbReference>
<evidence type="ECO:0000256" key="4">
    <source>
        <dbReference type="ARBA" id="ARBA00013145"/>
    </source>
</evidence>
<keyword evidence="6 11" id="KW-0808">Transferase</keyword>
<dbReference type="InterPro" id="IPR012001">
    <property type="entry name" value="Thiamin_PyroP_enz_TPP-bd_dom"/>
</dbReference>
<dbReference type="SUPFAM" id="SSF52467">
    <property type="entry name" value="DHS-like NAD/FAD-binding domain"/>
    <property type="match status" value="1"/>
</dbReference>
<keyword evidence="5 11" id="KW-0028">Amino-acid biosynthesis</keyword>
<keyword evidence="8 11" id="KW-0460">Magnesium</keyword>
<feature type="domain" description="Thiamine pyrophosphate enzyme TPP-binding" evidence="13">
    <location>
        <begin position="417"/>
        <end position="563"/>
    </location>
</feature>
<dbReference type="GeneID" id="303366753"/>
<dbReference type="InterPro" id="IPR000399">
    <property type="entry name" value="TPP-bd_CS"/>
</dbReference>
<proteinExistence type="inferred from homology"/>
<dbReference type="NCBIfam" id="TIGR00118">
    <property type="entry name" value="acolac_lg"/>
    <property type="match status" value="1"/>
</dbReference>
<dbReference type="Pfam" id="PF02776">
    <property type="entry name" value="TPP_enzyme_N"/>
    <property type="match status" value="1"/>
</dbReference>
<comment type="catalytic activity">
    <reaction evidence="11">
        <text>2 pyruvate + H(+) = (2S)-2-acetolactate + CO2</text>
        <dbReference type="Rhea" id="RHEA:25249"/>
        <dbReference type="ChEBI" id="CHEBI:15361"/>
        <dbReference type="ChEBI" id="CHEBI:15378"/>
        <dbReference type="ChEBI" id="CHEBI:16526"/>
        <dbReference type="ChEBI" id="CHEBI:58476"/>
        <dbReference type="EC" id="2.2.1.6"/>
    </reaction>
</comment>
<dbReference type="CDD" id="cd02015">
    <property type="entry name" value="TPP_AHAS"/>
    <property type="match status" value="1"/>
</dbReference>
<dbReference type="PANTHER" id="PTHR18968:SF170">
    <property type="entry name" value="ACETOLACTATE SYNTHASE ISOZYME 1 LARGE SUBUNIT"/>
    <property type="match status" value="1"/>
</dbReference>
<dbReference type="PANTHER" id="PTHR18968">
    <property type="entry name" value="THIAMINE PYROPHOSPHATE ENZYMES"/>
    <property type="match status" value="1"/>
</dbReference>
<evidence type="ECO:0000256" key="8">
    <source>
        <dbReference type="ARBA" id="ARBA00022842"/>
    </source>
</evidence>
<keyword evidence="16" id="KW-1185">Reference proteome</keyword>
<dbReference type="Gene3D" id="3.40.50.1220">
    <property type="entry name" value="TPP-binding domain"/>
    <property type="match status" value="1"/>
</dbReference>
<dbReference type="InterPro" id="IPR011766">
    <property type="entry name" value="TPP_enzyme_TPP-bd"/>
</dbReference>
<gene>
    <name evidence="15" type="ORF">SAMN02745152_00483</name>
</gene>
<evidence type="ECO:0000256" key="11">
    <source>
        <dbReference type="RuleBase" id="RU003591"/>
    </source>
</evidence>
<feature type="domain" description="Thiamine pyrophosphate enzyme N-terminal TPP-binding" evidence="14">
    <location>
        <begin position="4"/>
        <end position="117"/>
    </location>
</feature>
<comment type="similarity">
    <text evidence="3 11">Belongs to the TPP enzyme family.</text>
</comment>
<evidence type="ECO:0000256" key="1">
    <source>
        <dbReference type="ARBA" id="ARBA00004974"/>
    </source>
</evidence>
<dbReference type="InterPro" id="IPR029035">
    <property type="entry name" value="DHS-like_NAD/FAD-binding_dom"/>
</dbReference>
<comment type="pathway">
    <text evidence="1 11">Amino-acid biosynthesis; L-isoleucine biosynthesis; L-isoleucine from 2-oxobutanoate: step 1/4.</text>
</comment>
<dbReference type="GO" id="GO:0030976">
    <property type="term" value="F:thiamine pyrophosphate binding"/>
    <property type="evidence" value="ECO:0007669"/>
    <property type="project" value="UniProtKB-UniRule"/>
</dbReference>
<dbReference type="InterPro" id="IPR039368">
    <property type="entry name" value="AHAS_TPP"/>
</dbReference>
<accession>A0A1T4LD88</accession>
<dbReference type="GO" id="GO:0009097">
    <property type="term" value="P:isoleucine biosynthetic process"/>
    <property type="evidence" value="ECO:0007669"/>
    <property type="project" value="UniProtKB-UniPathway"/>
</dbReference>
<dbReference type="RefSeq" id="WP_078930239.1">
    <property type="nucleotide sequence ID" value="NZ_FUXC01000002.1"/>
</dbReference>
<dbReference type="Pfam" id="PF00205">
    <property type="entry name" value="TPP_enzyme_M"/>
    <property type="match status" value="1"/>
</dbReference>
<dbReference type="UniPathway" id="UPA00049">
    <property type="reaction ID" value="UER00059"/>
</dbReference>
<evidence type="ECO:0000256" key="5">
    <source>
        <dbReference type="ARBA" id="ARBA00022605"/>
    </source>
</evidence>
<dbReference type="GO" id="GO:0000287">
    <property type="term" value="F:magnesium ion binding"/>
    <property type="evidence" value="ECO:0007669"/>
    <property type="project" value="UniProtKB-UniRule"/>
</dbReference>
<reference evidence="15 16" key="1">
    <citation type="submission" date="2017-02" db="EMBL/GenBank/DDBJ databases">
        <authorList>
            <person name="Peterson S.W."/>
        </authorList>
    </citation>
    <scope>NUCLEOTIDE SEQUENCE [LARGE SCALE GENOMIC DNA]</scope>
    <source>
        <strain evidence="15 16">ATCC BAA-909</strain>
    </source>
</reference>
<dbReference type="GO" id="GO:0003984">
    <property type="term" value="F:acetolactate synthase activity"/>
    <property type="evidence" value="ECO:0007669"/>
    <property type="project" value="UniProtKB-EC"/>
</dbReference>
<evidence type="ECO:0000256" key="2">
    <source>
        <dbReference type="ARBA" id="ARBA00005025"/>
    </source>
</evidence>
<dbReference type="FunFam" id="3.40.50.1220:FF:000008">
    <property type="entry name" value="Acetolactate synthase"/>
    <property type="match status" value="1"/>
</dbReference>
<dbReference type="FunFam" id="3.40.50.970:FF:000007">
    <property type="entry name" value="Acetolactate synthase"/>
    <property type="match status" value="1"/>
</dbReference>
<name>A0A1T4LD88_9SPIR</name>
<dbReference type="InterPro" id="IPR012846">
    <property type="entry name" value="Acetolactate_synth_lsu"/>
</dbReference>
<evidence type="ECO:0000256" key="7">
    <source>
        <dbReference type="ARBA" id="ARBA00022723"/>
    </source>
</evidence>
<comment type="pathway">
    <text evidence="2 11">Amino-acid biosynthesis; L-valine biosynthesis; L-valine from pyruvate: step 1/4.</text>
</comment>
<evidence type="ECO:0000313" key="16">
    <source>
        <dbReference type="Proteomes" id="UP000190395"/>
    </source>
</evidence>
<evidence type="ECO:0000256" key="9">
    <source>
        <dbReference type="ARBA" id="ARBA00023052"/>
    </source>
</evidence>
<dbReference type="InterPro" id="IPR029061">
    <property type="entry name" value="THDP-binding"/>
</dbReference>
<comment type="cofactor">
    <cofactor evidence="11">
        <name>thiamine diphosphate</name>
        <dbReference type="ChEBI" id="CHEBI:58937"/>
    </cofactor>
    <text evidence="11">Binds 1 thiamine pyrophosphate per subunit.</text>
</comment>
<dbReference type="OrthoDB" id="4494979at2"/>
<organism evidence="15 16">
    <name type="scientific">Treponema berlinense</name>
    <dbReference type="NCBI Taxonomy" id="225004"/>
    <lineage>
        <taxon>Bacteria</taxon>
        <taxon>Pseudomonadati</taxon>
        <taxon>Spirochaetota</taxon>
        <taxon>Spirochaetia</taxon>
        <taxon>Spirochaetales</taxon>
        <taxon>Treponemataceae</taxon>
        <taxon>Treponema</taxon>
    </lineage>
</organism>
<dbReference type="UniPathway" id="UPA00047">
    <property type="reaction ID" value="UER00055"/>
</dbReference>
<feature type="domain" description="Thiamine pyrophosphate enzyme central" evidence="12">
    <location>
        <begin position="199"/>
        <end position="331"/>
    </location>
</feature>
<keyword evidence="9 11" id="KW-0786">Thiamine pyrophosphate</keyword>
<dbReference type="EC" id="2.2.1.6" evidence="4 11"/>
<evidence type="ECO:0000256" key="10">
    <source>
        <dbReference type="ARBA" id="ARBA00023304"/>
    </source>
</evidence>
<sequence length="588" mass="63850">MKLTGAQIVVKMLEKQGIKTVSGIPGGSILPLYDELNKSSIRHILVRQEQAAGFIAQGMARTSGKAAVCLATSGPGAMNLLTAIADARSDSIPLVAITGQVNTYLIGTDAFQEADTFGLSFPITKHSIAVKKPEELLTAIPQAFAIAQEGRPGPVLIDIPRDVQLAQCEVENFPDYEDFCVKEENVRFHTKKEEIQNIVEKMALELAQAKKPVLYIGGGCNSPAAAKALREFKKNYRLPVVTSLMALGAIPKTDSDNAGMVGMHGSYPANVAMYESDLVFAAGVRFDDRATGIVKKFCPSAKILHIDIDAAEINKILPTTLSLVCKAETAVPLITDSLKNILKNQDSKEFAQERGLWAEKIANLSKENFSLNCGSPDKNQKREGFEDSANPRKFISELPSLAQKAGLNEKDILVTTDVGQHQMFAAQYYPVNEPRTFLTSGSLGTMGFGLPAAIGASLQNPQKRVICISGDGSILMNVQELATLAENNLAVTVIIFVNHTLGMVYQQQKFLFDKNYSASTFSAQPDFLQIAKGFGIEGTNANTDSEWFKKAFDQNRKNKPYIVTVKVDPEENVLPFVPGGKANIDSIR</sequence>
<dbReference type="AlphaFoldDB" id="A0A1T4LD88"/>